<dbReference type="Gene3D" id="2.20.20.130">
    <property type="match status" value="1"/>
</dbReference>
<dbReference type="AlphaFoldDB" id="A0A379E1G6"/>
<gene>
    <name evidence="9" type="ORF">NCTC13067_00133</name>
</gene>
<dbReference type="Gene3D" id="1.25.40.900">
    <property type="match status" value="1"/>
</dbReference>
<evidence type="ECO:0000256" key="5">
    <source>
        <dbReference type="ARBA" id="ARBA00023237"/>
    </source>
</evidence>
<dbReference type="Pfam" id="PF07980">
    <property type="entry name" value="SusD_RagB"/>
    <property type="match status" value="1"/>
</dbReference>
<dbReference type="Gene3D" id="1.25.40.390">
    <property type="match status" value="1"/>
</dbReference>
<dbReference type="PROSITE" id="PS51257">
    <property type="entry name" value="PROKAR_LIPOPROTEIN"/>
    <property type="match status" value="1"/>
</dbReference>
<proteinExistence type="inferred from homology"/>
<keyword evidence="4" id="KW-0472">Membrane</keyword>
<organism evidence="9 10">
    <name type="scientific">Prevotella denticola</name>
    <dbReference type="NCBI Taxonomy" id="28129"/>
    <lineage>
        <taxon>Bacteria</taxon>
        <taxon>Pseudomonadati</taxon>
        <taxon>Bacteroidota</taxon>
        <taxon>Bacteroidia</taxon>
        <taxon>Bacteroidales</taxon>
        <taxon>Prevotellaceae</taxon>
        <taxon>Prevotella</taxon>
    </lineage>
</organism>
<evidence type="ECO:0000256" key="1">
    <source>
        <dbReference type="ARBA" id="ARBA00004442"/>
    </source>
</evidence>
<evidence type="ECO:0000259" key="7">
    <source>
        <dbReference type="Pfam" id="PF07980"/>
    </source>
</evidence>
<dbReference type="EMBL" id="UGTM01000001">
    <property type="protein sequence ID" value="SUB86495.1"/>
    <property type="molecule type" value="Genomic_DNA"/>
</dbReference>
<keyword evidence="3 6" id="KW-0732">Signal</keyword>
<evidence type="ECO:0000256" key="4">
    <source>
        <dbReference type="ARBA" id="ARBA00023136"/>
    </source>
</evidence>
<dbReference type="InterPro" id="IPR011990">
    <property type="entry name" value="TPR-like_helical_dom_sf"/>
</dbReference>
<dbReference type="InterPro" id="IPR012944">
    <property type="entry name" value="SusD_RagB_dom"/>
</dbReference>
<dbReference type="Pfam" id="PF14322">
    <property type="entry name" value="SusD-like_3"/>
    <property type="match status" value="1"/>
</dbReference>
<reference evidence="9 10" key="1">
    <citation type="submission" date="2018-06" db="EMBL/GenBank/DDBJ databases">
        <authorList>
            <consortium name="Pathogen Informatics"/>
            <person name="Doyle S."/>
        </authorList>
    </citation>
    <scope>NUCLEOTIDE SEQUENCE [LARGE SCALE GENOMIC DNA]</scope>
    <source>
        <strain evidence="9 10">NCTC13067</strain>
    </source>
</reference>
<feature type="domain" description="SusD-like N-terminal" evidence="8">
    <location>
        <begin position="94"/>
        <end position="249"/>
    </location>
</feature>
<evidence type="ECO:0000256" key="3">
    <source>
        <dbReference type="ARBA" id="ARBA00022729"/>
    </source>
</evidence>
<feature type="domain" description="RagB/SusD" evidence="7">
    <location>
        <begin position="380"/>
        <end position="515"/>
    </location>
</feature>
<name>A0A379E1G6_9BACT</name>
<evidence type="ECO:0000313" key="10">
    <source>
        <dbReference type="Proteomes" id="UP000255469"/>
    </source>
</evidence>
<feature type="chain" id="PRO_5016697396" evidence="6">
    <location>
        <begin position="23"/>
        <end position="517"/>
    </location>
</feature>
<evidence type="ECO:0000256" key="2">
    <source>
        <dbReference type="ARBA" id="ARBA00006275"/>
    </source>
</evidence>
<dbReference type="GO" id="GO:0009279">
    <property type="term" value="C:cell outer membrane"/>
    <property type="evidence" value="ECO:0007669"/>
    <property type="project" value="UniProtKB-SubCell"/>
</dbReference>
<dbReference type="SUPFAM" id="SSF48452">
    <property type="entry name" value="TPR-like"/>
    <property type="match status" value="1"/>
</dbReference>
<feature type="signal peptide" evidence="6">
    <location>
        <begin position="1"/>
        <end position="22"/>
    </location>
</feature>
<comment type="subcellular location">
    <subcellularLocation>
        <location evidence="1">Cell outer membrane</location>
    </subcellularLocation>
</comment>
<sequence length="517" mass="57131">MKRTYKNIYTWMLAATVAFGLASCGDDFFDQQPSDGVDAGKALKNSSDLETARTGMYQALKGSSNFTDYYGAQMFLYGEMHGEDLQYNQNFGSNRAEFYYKMEYTSASSFRQSTAIWQSPYKVIGSANRIIEAADGGKLSDKTEAAAAIAQYRAEALVLRAMATFDLTRIYGKTYTEDNGASLGVPLVTKVLDSNEKPGRNTVAECYAQVIKDLKEAISSGALTTTSSKENVGYINLNAAKALLARVYLTKGDWADALSTAEDVISNSGKQLWTRDQYVAAWGKDNSAHFNEMLFELSVTNTKDWNDREGIAYLYAESGDNGVGYSDVCATKNFVDLLAQDPADIRADVFQKATTDEGDKVFGGAKVYLNKMPRVGGDPRYANVPMLRLSEVYLTAAEAAFKSGDKAKAAQYLNDVIKNRTTDTSRLVTAADITAARISLERRKELVGEGQRFFDAVRNNETITRYTDDGHRGWHDVLTEEARSYNRDYYKSLPAIPSYETDANPTLKAQQNPGYGE</sequence>
<dbReference type="CDD" id="cd08977">
    <property type="entry name" value="SusD"/>
    <property type="match status" value="1"/>
</dbReference>
<dbReference type="Proteomes" id="UP000255469">
    <property type="component" value="Unassembled WGS sequence"/>
</dbReference>
<dbReference type="InterPro" id="IPR033985">
    <property type="entry name" value="SusD-like_N"/>
</dbReference>
<evidence type="ECO:0000259" key="8">
    <source>
        <dbReference type="Pfam" id="PF14322"/>
    </source>
</evidence>
<accession>A0A379E1G6</accession>
<keyword evidence="5" id="KW-0998">Cell outer membrane</keyword>
<dbReference type="RefSeq" id="WP_029216539.1">
    <property type="nucleotide sequence ID" value="NZ_CAUVPN010000020.1"/>
</dbReference>
<evidence type="ECO:0000256" key="6">
    <source>
        <dbReference type="SAM" id="SignalP"/>
    </source>
</evidence>
<comment type="similarity">
    <text evidence="2">Belongs to the SusD family.</text>
</comment>
<evidence type="ECO:0000313" key="9">
    <source>
        <dbReference type="EMBL" id="SUB86495.1"/>
    </source>
</evidence>
<protein>
    <submittedName>
        <fullName evidence="9">SusD family</fullName>
    </submittedName>
</protein>